<evidence type="ECO:0000256" key="6">
    <source>
        <dbReference type="ARBA" id="ARBA00023004"/>
    </source>
</evidence>
<dbReference type="CDD" id="cd11078">
    <property type="entry name" value="CYP130-like"/>
    <property type="match status" value="1"/>
</dbReference>
<accession>A0A7K0DJN7</accession>
<evidence type="ECO:0000256" key="7">
    <source>
        <dbReference type="ARBA" id="ARBA00023033"/>
    </source>
</evidence>
<comment type="caution">
    <text evidence="9">The sequence shown here is derived from an EMBL/GenBank/DDBJ whole genome shotgun (WGS) entry which is preliminary data.</text>
</comment>
<dbReference type="GO" id="GO:0008395">
    <property type="term" value="F:steroid hydroxylase activity"/>
    <property type="evidence" value="ECO:0007669"/>
    <property type="project" value="TreeGrafter"/>
</dbReference>
<dbReference type="GO" id="GO:0020037">
    <property type="term" value="F:heme binding"/>
    <property type="evidence" value="ECO:0007669"/>
    <property type="project" value="InterPro"/>
</dbReference>
<dbReference type="Proteomes" id="UP000431401">
    <property type="component" value="Unassembled WGS sequence"/>
</dbReference>
<evidence type="ECO:0000256" key="1">
    <source>
        <dbReference type="ARBA" id="ARBA00001971"/>
    </source>
</evidence>
<dbReference type="AlphaFoldDB" id="A0A7K0DJN7"/>
<dbReference type="Pfam" id="PF00067">
    <property type="entry name" value="p450"/>
    <property type="match status" value="1"/>
</dbReference>
<dbReference type="InterPro" id="IPR002397">
    <property type="entry name" value="Cyt_P450_B"/>
</dbReference>
<keyword evidence="6 8" id="KW-0408">Iron</keyword>
<dbReference type="FunFam" id="1.10.630.10:FF:000018">
    <property type="entry name" value="Cytochrome P450 monooxygenase"/>
    <property type="match status" value="1"/>
</dbReference>
<dbReference type="EMBL" id="WEGI01000003">
    <property type="protein sequence ID" value="MQY25929.1"/>
    <property type="molecule type" value="Genomic_DNA"/>
</dbReference>
<keyword evidence="5 8" id="KW-0560">Oxidoreductase</keyword>
<evidence type="ECO:0000256" key="4">
    <source>
        <dbReference type="ARBA" id="ARBA00022723"/>
    </source>
</evidence>
<protein>
    <submittedName>
        <fullName evidence="9">Putative cytochrome P450 123</fullName>
        <ecNumber evidence="9">1.14.-.-</ecNumber>
    </submittedName>
</protein>
<dbReference type="InterPro" id="IPR001128">
    <property type="entry name" value="Cyt_P450"/>
</dbReference>
<proteinExistence type="inferred from homology"/>
<evidence type="ECO:0000313" key="10">
    <source>
        <dbReference type="Proteomes" id="UP000431401"/>
    </source>
</evidence>
<comment type="similarity">
    <text evidence="2 8">Belongs to the cytochrome P450 family.</text>
</comment>
<keyword evidence="3 8" id="KW-0349">Heme</keyword>
<dbReference type="GO" id="GO:0036199">
    <property type="term" value="F:cholest-4-en-3-one 26-monooxygenase activity"/>
    <property type="evidence" value="ECO:0007669"/>
    <property type="project" value="TreeGrafter"/>
</dbReference>
<gene>
    <name evidence="9" type="ORF">NRB56_14880</name>
</gene>
<dbReference type="Gene3D" id="1.10.630.10">
    <property type="entry name" value="Cytochrome P450"/>
    <property type="match status" value="1"/>
</dbReference>
<evidence type="ECO:0000256" key="5">
    <source>
        <dbReference type="ARBA" id="ARBA00023002"/>
    </source>
</evidence>
<keyword evidence="10" id="KW-1185">Reference proteome</keyword>
<reference evidence="9 10" key="1">
    <citation type="submission" date="2019-10" db="EMBL/GenBank/DDBJ databases">
        <title>Nocardia macrotermitis sp. nov. and Nocardia aurantia sp. nov., isolated from the gut of fungus growing-termite Macrotermes natalensis.</title>
        <authorList>
            <person name="Benndorf R."/>
            <person name="Schwitalla J."/>
            <person name="Martin K."/>
            <person name="De Beer W."/>
            <person name="Kaster A.-K."/>
            <person name="Vollmers J."/>
            <person name="Poulsen M."/>
            <person name="Beemelmanns C."/>
        </authorList>
    </citation>
    <scope>NUCLEOTIDE SEQUENCE [LARGE SCALE GENOMIC DNA]</scope>
    <source>
        <strain evidence="9 10">RB56</strain>
    </source>
</reference>
<evidence type="ECO:0000256" key="8">
    <source>
        <dbReference type="RuleBase" id="RU000461"/>
    </source>
</evidence>
<sequence>MDATTTPDVYYDPYDFAIDDDPYPVWARLRAEAPLYHNEKYGFYALSRYSDVSEGIMDWRTYRSGRGTVLDVISSGVAIPSGLVLWEDPPLHDQHRRLLSRVFTPRRMAAIEPIARDFTAAALDPLRDAGEFDFIGNLGAWMPMRTIGALLGIPEPDQEIMRDNTDKAITLRTEGPARRGAIKEFVPPNLEMIAEYVDWRAEHPADDLMTELINAEVEDEDGGRRPLSRTEILTYISLIMGAGSETTTRLIGFIGQLLSDHPDQRRRLAADRSLIPNAVEEVLRYEAPSPVQARWVAADTEYYGHTVREGSVMLLLNGSANRDERRYPDADRFDIDRQAGHLGFGQGLHFCLGAALARMEARVALDEILDRWPDWEVDYTRAVKARTSSVRGWATLPARTA</sequence>
<dbReference type="SUPFAM" id="SSF48264">
    <property type="entry name" value="Cytochrome P450"/>
    <property type="match status" value="1"/>
</dbReference>
<evidence type="ECO:0000256" key="3">
    <source>
        <dbReference type="ARBA" id="ARBA00022617"/>
    </source>
</evidence>
<evidence type="ECO:0000256" key="2">
    <source>
        <dbReference type="ARBA" id="ARBA00010617"/>
    </source>
</evidence>
<dbReference type="PRINTS" id="PR00359">
    <property type="entry name" value="BP450"/>
</dbReference>
<dbReference type="RefSeq" id="WP_153339791.1">
    <property type="nucleotide sequence ID" value="NZ_WEGI01000003.1"/>
</dbReference>
<keyword evidence="7 8" id="KW-0503">Monooxygenase</keyword>
<keyword evidence="4 8" id="KW-0479">Metal-binding</keyword>
<dbReference type="PROSITE" id="PS00086">
    <property type="entry name" value="CYTOCHROME_P450"/>
    <property type="match status" value="1"/>
</dbReference>
<dbReference type="PANTHER" id="PTHR46696">
    <property type="entry name" value="P450, PUTATIVE (EUROFUNG)-RELATED"/>
    <property type="match status" value="1"/>
</dbReference>
<evidence type="ECO:0000313" key="9">
    <source>
        <dbReference type="EMBL" id="MQY25929.1"/>
    </source>
</evidence>
<dbReference type="GO" id="GO:0005506">
    <property type="term" value="F:iron ion binding"/>
    <property type="evidence" value="ECO:0007669"/>
    <property type="project" value="InterPro"/>
</dbReference>
<dbReference type="EC" id="1.14.-.-" evidence="9"/>
<dbReference type="PANTHER" id="PTHR46696:SF4">
    <property type="entry name" value="BIOTIN BIOSYNTHESIS CYTOCHROME P450"/>
    <property type="match status" value="1"/>
</dbReference>
<dbReference type="OrthoDB" id="3213397at2"/>
<name>A0A7K0DJN7_9NOCA</name>
<comment type="cofactor">
    <cofactor evidence="1">
        <name>heme</name>
        <dbReference type="ChEBI" id="CHEBI:30413"/>
    </cofactor>
</comment>
<dbReference type="GO" id="GO:0006707">
    <property type="term" value="P:cholesterol catabolic process"/>
    <property type="evidence" value="ECO:0007669"/>
    <property type="project" value="TreeGrafter"/>
</dbReference>
<dbReference type="InterPro" id="IPR036396">
    <property type="entry name" value="Cyt_P450_sf"/>
</dbReference>
<dbReference type="InterPro" id="IPR017972">
    <property type="entry name" value="Cyt_P450_CS"/>
</dbReference>
<organism evidence="9 10">
    <name type="scientific">Nocardia aurantia</name>
    <dbReference type="NCBI Taxonomy" id="2585199"/>
    <lineage>
        <taxon>Bacteria</taxon>
        <taxon>Bacillati</taxon>
        <taxon>Actinomycetota</taxon>
        <taxon>Actinomycetes</taxon>
        <taxon>Mycobacteriales</taxon>
        <taxon>Nocardiaceae</taxon>
        <taxon>Nocardia</taxon>
    </lineage>
</organism>